<evidence type="ECO:0000313" key="2">
    <source>
        <dbReference type="EMBL" id="QDU26097.1"/>
    </source>
</evidence>
<dbReference type="Pfam" id="PF13646">
    <property type="entry name" value="HEAT_2"/>
    <property type="match status" value="1"/>
</dbReference>
<reference evidence="2 3" key="1">
    <citation type="submission" date="2019-02" db="EMBL/GenBank/DDBJ databases">
        <title>Deep-cultivation of Planctomycetes and their phenomic and genomic characterization uncovers novel biology.</title>
        <authorList>
            <person name="Wiegand S."/>
            <person name="Jogler M."/>
            <person name="Boedeker C."/>
            <person name="Pinto D."/>
            <person name="Vollmers J."/>
            <person name="Rivas-Marin E."/>
            <person name="Kohn T."/>
            <person name="Peeters S.H."/>
            <person name="Heuer A."/>
            <person name="Rast P."/>
            <person name="Oberbeckmann S."/>
            <person name="Bunk B."/>
            <person name="Jeske O."/>
            <person name="Meyerdierks A."/>
            <person name="Storesund J.E."/>
            <person name="Kallscheuer N."/>
            <person name="Luecker S."/>
            <person name="Lage O.M."/>
            <person name="Pohl T."/>
            <person name="Merkel B.J."/>
            <person name="Hornburger P."/>
            <person name="Mueller R.-W."/>
            <person name="Bruemmer F."/>
            <person name="Labrenz M."/>
            <person name="Spormann A.M."/>
            <person name="Op den Camp H."/>
            <person name="Overmann J."/>
            <person name="Amann R."/>
            <person name="Jetten M.S.M."/>
            <person name="Mascher T."/>
            <person name="Medema M.H."/>
            <person name="Devos D.P."/>
            <person name="Kaster A.-K."/>
            <person name="Ovreas L."/>
            <person name="Rohde M."/>
            <person name="Galperin M.Y."/>
            <person name="Jogler C."/>
        </authorList>
    </citation>
    <scope>NUCLEOTIDE SEQUENCE [LARGE SCALE GENOMIC DNA]</scope>
    <source>
        <strain evidence="2 3">ETA_A8</strain>
    </source>
</reference>
<dbReference type="Pfam" id="PF03130">
    <property type="entry name" value="HEAT_PBS"/>
    <property type="match status" value="1"/>
</dbReference>
<dbReference type="Gene3D" id="1.25.10.10">
    <property type="entry name" value="Leucine-rich Repeat Variant"/>
    <property type="match status" value="1"/>
</dbReference>
<name>A0A517Y793_9BACT</name>
<evidence type="ECO:0000256" key="1">
    <source>
        <dbReference type="SAM" id="MobiDB-lite"/>
    </source>
</evidence>
<evidence type="ECO:0000313" key="3">
    <source>
        <dbReference type="Proteomes" id="UP000315017"/>
    </source>
</evidence>
<dbReference type="SUPFAM" id="SSF48371">
    <property type="entry name" value="ARM repeat"/>
    <property type="match status" value="1"/>
</dbReference>
<dbReference type="EMBL" id="CP036274">
    <property type="protein sequence ID" value="QDU26097.1"/>
    <property type="molecule type" value="Genomic_DNA"/>
</dbReference>
<dbReference type="AlphaFoldDB" id="A0A517Y793"/>
<dbReference type="OrthoDB" id="212249at2"/>
<keyword evidence="3" id="KW-1185">Reference proteome</keyword>
<dbReference type="InterPro" id="IPR004155">
    <property type="entry name" value="PBS_lyase_HEAT"/>
</dbReference>
<dbReference type="SMART" id="SM00567">
    <property type="entry name" value="EZ_HEAT"/>
    <property type="match status" value="3"/>
</dbReference>
<proteinExistence type="predicted"/>
<sequence>MPSLLPLRVRLIHSLGVFGCVLVTGLVASNALALDVLTLESGGVVQGDWLNRDEQPLTHYRVRTAGGVVISLQLTQVRQAVREPSAASEYQQLLPSYGDTAAEQWKLAEWCRLQQLSNERGVHLSRVIELDPEHAQARRALGFALIDRHWIRPADAKRKDGFELYKGRWRTIQEIELLETAAKRELAEKEWLQKVRRWRRDLETDKAREAAQQLTQIQDPMAIAPLVAVASDDPNRRVKMMFLDIIAAIKDSAAVQALVHVSLQDADEEIFHYCLEKIVKLNPPHIADPYVKALRDTNNIRINRAGIALGRIGDRSAIAPLIAALVTTHTRTVGPTHRGAGDTVSQSFNTSSQPGVSGTSFKANEGPKTYVFRVQNQHVLDGLAQLARGVNFGYDSRAWQYWHAQEKQSQAKTSDLDSRRE</sequence>
<feature type="region of interest" description="Disordered" evidence="1">
    <location>
        <begin position="332"/>
        <end position="362"/>
    </location>
</feature>
<protein>
    <recommendedName>
        <fullName evidence="4">HEAT repeat domain-containing protein</fullName>
    </recommendedName>
</protein>
<feature type="compositionally biased region" description="Polar residues" evidence="1">
    <location>
        <begin position="343"/>
        <end position="362"/>
    </location>
</feature>
<dbReference type="InterPro" id="IPR016024">
    <property type="entry name" value="ARM-type_fold"/>
</dbReference>
<dbReference type="KEGG" id="aagg:ETAA8_11710"/>
<dbReference type="InterPro" id="IPR011989">
    <property type="entry name" value="ARM-like"/>
</dbReference>
<gene>
    <name evidence="2" type="ORF">ETAA8_11710</name>
</gene>
<dbReference type="Proteomes" id="UP000315017">
    <property type="component" value="Chromosome"/>
</dbReference>
<evidence type="ECO:0008006" key="4">
    <source>
        <dbReference type="Google" id="ProtNLM"/>
    </source>
</evidence>
<dbReference type="RefSeq" id="WP_145086120.1">
    <property type="nucleotide sequence ID" value="NZ_CP036274.1"/>
</dbReference>
<organism evidence="2 3">
    <name type="scientific">Anatilimnocola aggregata</name>
    <dbReference type="NCBI Taxonomy" id="2528021"/>
    <lineage>
        <taxon>Bacteria</taxon>
        <taxon>Pseudomonadati</taxon>
        <taxon>Planctomycetota</taxon>
        <taxon>Planctomycetia</taxon>
        <taxon>Pirellulales</taxon>
        <taxon>Pirellulaceae</taxon>
        <taxon>Anatilimnocola</taxon>
    </lineage>
</organism>
<accession>A0A517Y793</accession>